<dbReference type="Gene3D" id="3.40.630.30">
    <property type="match status" value="1"/>
</dbReference>
<evidence type="ECO:0000313" key="3">
    <source>
        <dbReference type="Proteomes" id="UP000198964"/>
    </source>
</evidence>
<dbReference type="STRING" id="655355.SAMN05216283_101748"/>
<dbReference type="GO" id="GO:0016747">
    <property type="term" value="F:acyltransferase activity, transferring groups other than amino-acyl groups"/>
    <property type="evidence" value="ECO:0007669"/>
    <property type="project" value="InterPro"/>
</dbReference>
<reference evidence="2 3" key="1">
    <citation type="submission" date="2016-10" db="EMBL/GenBank/DDBJ databases">
        <authorList>
            <person name="de Groot N.N."/>
        </authorList>
    </citation>
    <scope>NUCLEOTIDE SEQUENCE [LARGE SCALE GENOMIC DNA]</scope>
    <source>
        <strain evidence="2 3">CGMCC 1.9156</strain>
    </source>
</reference>
<dbReference type="PANTHER" id="PTHR43792">
    <property type="entry name" value="GNAT FAMILY, PUTATIVE (AFU_ORTHOLOGUE AFUA_3G00765)-RELATED-RELATED"/>
    <property type="match status" value="1"/>
</dbReference>
<dbReference type="InterPro" id="IPR000182">
    <property type="entry name" value="GNAT_dom"/>
</dbReference>
<dbReference type="InterPro" id="IPR051531">
    <property type="entry name" value="N-acetyltransferase"/>
</dbReference>
<proteinExistence type="predicted"/>
<protein>
    <submittedName>
        <fullName evidence="2">Protein N-acetyltransferase, RimJ/RimL family</fullName>
    </submittedName>
</protein>
<dbReference type="EMBL" id="FONW01000001">
    <property type="protein sequence ID" value="SFE68314.1"/>
    <property type="molecule type" value="Genomic_DNA"/>
</dbReference>
<gene>
    <name evidence="2" type="ORF">SAMN05216283_101748</name>
</gene>
<evidence type="ECO:0000259" key="1">
    <source>
        <dbReference type="PROSITE" id="PS51186"/>
    </source>
</evidence>
<dbReference type="PROSITE" id="PS51186">
    <property type="entry name" value="GNAT"/>
    <property type="match status" value="1"/>
</dbReference>
<accession>A0A1I2CJ78</accession>
<feature type="domain" description="N-acetyltransferase" evidence="1">
    <location>
        <begin position="28"/>
        <end position="179"/>
    </location>
</feature>
<evidence type="ECO:0000313" key="2">
    <source>
        <dbReference type="EMBL" id="SFE68314.1"/>
    </source>
</evidence>
<dbReference type="Pfam" id="PF13302">
    <property type="entry name" value="Acetyltransf_3"/>
    <property type="match status" value="1"/>
</dbReference>
<organism evidence="2 3">
    <name type="scientific">Sunxiuqinia elliptica</name>
    <dbReference type="NCBI Taxonomy" id="655355"/>
    <lineage>
        <taxon>Bacteria</taxon>
        <taxon>Pseudomonadati</taxon>
        <taxon>Bacteroidota</taxon>
        <taxon>Bacteroidia</taxon>
        <taxon>Marinilabiliales</taxon>
        <taxon>Prolixibacteraceae</taxon>
        <taxon>Sunxiuqinia</taxon>
    </lineage>
</organism>
<dbReference type="InterPro" id="IPR016181">
    <property type="entry name" value="Acyl_CoA_acyltransferase"/>
</dbReference>
<sequence length="180" mass="20808">MELNSPRLSLQEVSMDDLSLVHALHLIPELDEYNTLGIPSDEEETRTVIQPAVDDQQQETRSQFCWKIELKELGQCIGLAGMFLSNDRFRLGEIYYKIHPEFWGNGYATEVAQLLVSFGFEDLKLHKVEAGVATENVRSVRVLEKIGMVREGLRRKILPIRGEWKDNFHYAIVEDDPRNY</sequence>
<dbReference type="RefSeq" id="WP_093918459.1">
    <property type="nucleotide sequence ID" value="NZ_FONW01000001.1"/>
</dbReference>
<name>A0A1I2CJ78_9BACT</name>
<keyword evidence="3" id="KW-1185">Reference proteome</keyword>
<dbReference type="Proteomes" id="UP000198964">
    <property type="component" value="Unassembled WGS sequence"/>
</dbReference>
<keyword evidence="2" id="KW-0808">Transferase</keyword>
<dbReference type="AlphaFoldDB" id="A0A1I2CJ78"/>
<dbReference type="SUPFAM" id="SSF55729">
    <property type="entry name" value="Acyl-CoA N-acyltransferases (Nat)"/>
    <property type="match status" value="1"/>
</dbReference>